<evidence type="ECO:0000313" key="3">
    <source>
        <dbReference type="Proteomes" id="UP001302126"/>
    </source>
</evidence>
<name>A0AAN7AFU8_9PEZI</name>
<feature type="compositionally biased region" description="Polar residues" evidence="1">
    <location>
        <begin position="236"/>
        <end position="248"/>
    </location>
</feature>
<reference evidence="2" key="1">
    <citation type="journal article" date="2023" name="Mol. Phylogenet. Evol.">
        <title>Genome-scale phylogeny and comparative genomics of the fungal order Sordariales.</title>
        <authorList>
            <person name="Hensen N."/>
            <person name="Bonometti L."/>
            <person name="Westerberg I."/>
            <person name="Brannstrom I.O."/>
            <person name="Guillou S."/>
            <person name="Cros-Aarteil S."/>
            <person name="Calhoun S."/>
            <person name="Haridas S."/>
            <person name="Kuo A."/>
            <person name="Mondo S."/>
            <person name="Pangilinan J."/>
            <person name="Riley R."/>
            <person name="LaButti K."/>
            <person name="Andreopoulos B."/>
            <person name="Lipzen A."/>
            <person name="Chen C."/>
            <person name="Yan M."/>
            <person name="Daum C."/>
            <person name="Ng V."/>
            <person name="Clum A."/>
            <person name="Steindorff A."/>
            <person name="Ohm R.A."/>
            <person name="Martin F."/>
            <person name="Silar P."/>
            <person name="Natvig D.O."/>
            <person name="Lalanne C."/>
            <person name="Gautier V."/>
            <person name="Ament-Velasquez S.L."/>
            <person name="Kruys A."/>
            <person name="Hutchinson M.I."/>
            <person name="Powell A.J."/>
            <person name="Barry K."/>
            <person name="Miller A.N."/>
            <person name="Grigoriev I.V."/>
            <person name="Debuchy R."/>
            <person name="Gladieux P."/>
            <person name="Hiltunen Thoren M."/>
            <person name="Johannesson H."/>
        </authorList>
    </citation>
    <scope>NUCLEOTIDE SEQUENCE</scope>
    <source>
        <strain evidence="2">PSN309</strain>
    </source>
</reference>
<dbReference type="EMBL" id="MU864442">
    <property type="protein sequence ID" value="KAK4185708.1"/>
    <property type="molecule type" value="Genomic_DNA"/>
</dbReference>
<protein>
    <submittedName>
        <fullName evidence="2">Uncharacterized protein</fullName>
    </submittedName>
</protein>
<feature type="region of interest" description="Disordered" evidence="1">
    <location>
        <begin position="190"/>
        <end position="254"/>
    </location>
</feature>
<keyword evidence="3" id="KW-1185">Reference proteome</keyword>
<dbReference type="AlphaFoldDB" id="A0AAN7AFU8"/>
<sequence length="254" mass="29121">MAQQAFDNWEMTRTKRQNPGSWGSSDYKIDQFWLARMKLLESHYVTVIRYWLYSTAQDARYTRIAIYSRTTSLGREYIGDLETATTLLEAYSISSQRSHAPFWQTREQRVLKGFLDHSVDGWYNVEFIDLPNPDPKSKKDPDVICISTAAGDPYQGPWSSKFYSFAYPKDPKKAVHGYLKYLPESVKNPPKRLLPLPGFSPGGKVMNGRVEEPNPLRRETNSQTHREPRAHPALPSRSQDGSSASSNSIKRRGR</sequence>
<reference evidence="2" key="2">
    <citation type="submission" date="2023-05" db="EMBL/GenBank/DDBJ databases">
        <authorList>
            <consortium name="Lawrence Berkeley National Laboratory"/>
            <person name="Steindorff A."/>
            <person name="Hensen N."/>
            <person name="Bonometti L."/>
            <person name="Westerberg I."/>
            <person name="Brannstrom I.O."/>
            <person name="Guillou S."/>
            <person name="Cros-Aarteil S."/>
            <person name="Calhoun S."/>
            <person name="Haridas S."/>
            <person name="Kuo A."/>
            <person name="Mondo S."/>
            <person name="Pangilinan J."/>
            <person name="Riley R."/>
            <person name="Labutti K."/>
            <person name="Andreopoulos B."/>
            <person name="Lipzen A."/>
            <person name="Chen C."/>
            <person name="Yanf M."/>
            <person name="Daum C."/>
            <person name="Ng V."/>
            <person name="Clum A."/>
            <person name="Ohm R."/>
            <person name="Martin F."/>
            <person name="Silar P."/>
            <person name="Natvig D."/>
            <person name="Lalanne C."/>
            <person name="Gautier V."/>
            <person name="Ament-Velasquez S.L."/>
            <person name="Kruys A."/>
            <person name="Hutchinson M.I."/>
            <person name="Powell A.J."/>
            <person name="Barry K."/>
            <person name="Miller A.N."/>
            <person name="Grigoriev I.V."/>
            <person name="Debuchy R."/>
            <person name="Gladieux P."/>
            <person name="Thoren M.H."/>
            <person name="Johannesson H."/>
        </authorList>
    </citation>
    <scope>NUCLEOTIDE SEQUENCE</scope>
    <source>
        <strain evidence="2">PSN309</strain>
    </source>
</reference>
<evidence type="ECO:0000256" key="1">
    <source>
        <dbReference type="SAM" id="MobiDB-lite"/>
    </source>
</evidence>
<proteinExistence type="predicted"/>
<organism evidence="2 3">
    <name type="scientific">Podospora australis</name>
    <dbReference type="NCBI Taxonomy" id="1536484"/>
    <lineage>
        <taxon>Eukaryota</taxon>
        <taxon>Fungi</taxon>
        <taxon>Dikarya</taxon>
        <taxon>Ascomycota</taxon>
        <taxon>Pezizomycotina</taxon>
        <taxon>Sordariomycetes</taxon>
        <taxon>Sordariomycetidae</taxon>
        <taxon>Sordariales</taxon>
        <taxon>Podosporaceae</taxon>
        <taxon>Podospora</taxon>
    </lineage>
</organism>
<gene>
    <name evidence="2" type="ORF">QBC35DRAFT_298260</name>
</gene>
<dbReference type="Proteomes" id="UP001302126">
    <property type="component" value="Unassembled WGS sequence"/>
</dbReference>
<accession>A0AAN7AFU8</accession>
<evidence type="ECO:0000313" key="2">
    <source>
        <dbReference type="EMBL" id="KAK4185708.1"/>
    </source>
</evidence>
<feature type="compositionally biased region" description="Basic and acidic residues" evidence="1">
    <location>
        <begin position="209"/>
        <end position="230"/>
    </location>
</feature>
<feature type="region of interest" description="Disordered" evidence="1">
    <location>
        <begin position="1"/>
        <end position="23"/>
    </location>
</feature>
<comment type="caution">
    <text evidence="2">The sequence shown here is derived from an EMBL/GenBank/DDBJ whole genome shotgun (WGS) entry which is preliminary data.</text>
</comment>